<gene>
    <name evidence="2" type="ORF">B0T16DRAFT_407570</name>
</gene>
<keyword evidence="1" id="KW-1133">Transmembrane helix</keyword>
<dbReference type="PANTHER" id="PTHR35896:SF3">
    <property type="entry name" value="MAJOR FACILITATOR SUPERFAMILY TRANSPORTER"/>
    <property type="match status" value="1"/>
</dbReference>
<evidence type="ECO:0000313" key="2">
    <source>
        <dbReference type="EMBL" id="KAK0648003.1"/>
    </source>
</evidence>
<keyword evidence="1" id="KW-0472">Membrane</keyword>
<dbReference type="Proteomes" id="UP001174936">
    <property type="component" value="Unassembled WGS sequence"/>
</dbReference>
<sequence length="241" mass="27217">MPLPDDTEVAEPLLAPLAGPQCINATNRSRKTRFNTASSLPWLAIAITSLFWVTVFSVAFAYRSATQCDERAGDFGRAHHLENGTSHRTIFSNYKYSIHCGNSPEAARRAGCQYDMLSNYWVPEACMDNNAVAEYQSDGSWHPFLDENHTVMLSSPDEMGSVLGGFYYTSIRDHIIHCASLWKKQFRVWAEAREAFDAIVADEEHTMHCAQFLVDMTDNGPDYREIPIKVFVGYATCWVRV</sequence>
<comment type="caution">
    <text evidence="2">The sequence shown here is derived from an EMBL/GenBank/DDBJ whole genome shotgun (WGS) entry which is preliminary data.</text>
</comment>
<keyword evidence="1" id="KW-0812">Transmembrane</keyword>
<dbReference type="PANTHER" id="PTHR35896">
    <property type="entry name" value="IG-LIKE DOMAIN-CONTAINING PROTEIN"/>
    <property type="match status" value="1"/>
</dbReference>
<evidence type="ECO:0000313" key="3">
    <source>
        <dbReference type="Proteomes" id="UP001174936"/>
    </source>
</evidence>
<dbReference type="InterPro" id="IPR053008">
    <property type="entry name" value="Phomopsin_biosynth_assoc"/>
</dbReference>
<feature type="transmembrane region" description="Helical" evidence="1">
    <location>
        <begin position="40"/>
        <end position="62"/>
    </location>
</feature>
<protein>
    <submittedName>
        <fullName evidence="2">Uncharacterized protein</fullName>
    </submittedName>
</protein>
<reference evidence="2" key="1">
    <citation type="submission" date="2023-06" db="EMBL/GenBank/DDBJ databases">
        <title>Genome-scale phylogeny and comparative genomics of the fungal order Sordariales.</title>
        <authorList>
            <consortium name="Lawrence Berkeley National Laboratory"/>
            <person name="Hensen N."/>
            <person name="Bonometti L."/>
            <person name="Westerberg I."/>
            <person name="Brannstrom I.O."/>
            <person name="Guillou S."/>
            <person name="Cros-Aarteil S."/>
            <person name="Calhoun S."/>
            <person name="Haridas S."/>
            <person name="Kuo A."/>
            <person name="Mondo S."/>
            <person name="Pangilinan J."/>
            <person name="Riley R."/>
            <person name="Labutti K."/>
            <person name="Andreopoulos B."/>
            <person name="Lipzen A."/>
            <person name="Chen C."/>
            <person name="Yanf M."/>
            <person name="Daum C."/>
            <person name="Ng V."/>
            <person name="Clum A."/>
            <person name="Steindorff A."/>
            <person name="Ohm R."/>
            <person name="Martin F."/>
            <person name="Silar P."/>
            <person name="Natvig D."/>
            <person name="Lalanne C."/>
            <person name="Gautier V."/>
            <person name="Ament-Velasquez S.L."/>
            <person name="Kruys A."/>
            <person name="Hutchinson M.I."/>
            <person name="Powell A.J."/>
            <person name="Barry K."/>
            <person name="Miller A.N."/>
            <person name="Grigoriev I.V."/>
            <person name="Debuchy R."/>
            <person name="Gladieux P."/>
            <person name="Thoren M.H."/>
            <person name="Johannesson H."/>
        </authorList>
    </citation>
    <scope>NUCLEOTIDE SEQUENCE</scope>
    <source>
        <strain evidence="2">SMH2532-1</strain>
    </source>
</reference>
<evidence type="ECO:0000256" key="1">
    <source>
        <dbReference type="SAM" id="Phobius"/>
    </source>
</evidence>
<proteinExistence type="predicted"/>
<accession>A0AA39Y8Q1</accession>
<name>A0AA39Y8Q1_9PEZI</name>
<organism evidence="2 3">
    <name type="scientific">Cercophora newfieldiana</name>
    <dbReference type="NCBI Taxonomy" id="92897"/>
    <lineage>
        <taxon>Eukaryota</taxon>
        <taxon>Fungi</taxon>
        <taxon>Dikarya</taxon>
        <taxon>Ascomycota</taxon>
        <taxon>Pezizomycotina</taxon>
        <taxon>Sordariomycetes</taxon>
        <taxon>Sordariomycetidae</taxon>
        <taxon>Sordariales</taxon>
        <taxon>Lasiosphaeriaceae</taxon>
        <taxon>Cercophora</taxon>
    </lineage>
</organism>
<dbReference type="AlphaFoldDB" id="A0AA39Y8Q1"/>
<dbReference type="EMBL" id="JAULSV010000003">
    <property type="protein sequence ID" value="KAK0648003.1"/>
    <property type="molecule type" value="Genomic_DNA"/>
</dbReference>
<keyword evidence="3" id="KW-1185">Reference proteome</keyword>